<reference evidence="13" key="1">
    <citation type="journal article" date="2019" name="Science">
        <title>Mutation of a bHLH transcription factor allowed almond domestication.</title>
        <authorList>
            <person name="Sanchez-Perez R."/>
            <person name="Pavan S."/>
            <person name="Mazzeo R."/>
            <person name="Moldovan C."/>
            <person name="Aiese Cigliano R."/>
            <person name="Del Cueto J."/>
            <person name="Ricciardi F."/>
            <person name="Lotti C."/>
            <person name="Ricciardi L."/>
            <person name="Dicenta F."/>
            <person name="Lopez-Marques R.L."/>
            <person name="Lindberg Moller B."/>
        </authorList>
    </citation>
    <scope>NUCLEOTIDE SEQUENCE</scope>
</reference>
<keyword evidence="5" id="KW-0547">Nucleotide-binding</keyword>
<dbReference type="AlphaFoldDB" id="A0A4Y1R7M2"/>
<dbReference type="Pfam" id="PF00406">
    <property type="entry name" value="ADK"/>
    <property type="match status" value="1"/>
</dbReference>
<dbReference type="EMBL" id="AP019299">
    <property type="protein sequence ID" value="BBH00164.1"/>
    <property type="molecule type" value="Genomic_DNA"/>
</dbReference>
<dbReference type="SUPFAM" id="SSF52540">
    <property type="entry name" value="P-loop containing nucleoside triphosphate hydrolases"/>
    <property type="match status" value="1"/>
</dbReference>
<dbReference type="CDD" id="cd01428">
    <property type="entry name" value="ADK"/>
    <property type="match status" value="1"/>
</dbReference>
<keyword evidence="7" id="KW-0067">ATP-binding</keyword>
<evidence type="ECO:0000256" key="2">
    <source>
        <dbReference type="ARBA" id="ARBA00012955"/>
    </source>
</evidence>
<dbReference type="GO" id="GO:0016787">
    <property type="term" value="F:hydrolase activity"/>
    <property type="evidence" value="ECO:0007669"/>
    <property type="project" value="UniProtKB-KW"/>
</dbReference>
<dbReference type="GO" id="GO:0005524">
    <property type="term" value="F:ATP binding"/>
    <property type="evidence" value="ECO:0007669"/>
    <property type="project" value="UniProtKB-KW"/>
</dbReference>
<evidence type="ECO:0000256" key="11">
    <source>
        <dbReference type="ARBA" id="ARBA00048116"/>
    </source>
</evidence>
<evidence type="ECO:0000256" key="7">
    <source>
        <dbReference type="ARBA" id="ARBA00022840"/>
    </source>
</evidence>
<evidence type="ECO:0000313" key="13">
    <source>
        <dbReference type="EMBL" id="BBH00164.1"/>
    </source>
</evidence>
<proteinExistence type="inferred from homology"/>
<keyword evidence="6 12" id="KW-0418">Kinase</keyword>
<dbReference type="GO" id="GO:0006221">
    <property type="term" value="P:pyrimidine nucleotide biosynthetic process"/>
    <property type="evidence" value="ECO:0007669"/>
    <property type="project" value="UniProtKB-KW"/>
</dbReference>
<dbReference type="GO" id="GO:0006207">
    <property type="term" value="P:'de novo' pyrimidine nucleobase biosynthetic process"/>
    <property type="evidence" value="ECO:0007669"/>
    <property type="project" value="InterPro"/>
</dbReference>
<evidence type="ECO:0000256" key="12">
    <source>
        <dbReference type="RuleBase" id="RU003330"/>
    </source>
</evidence>
<evidence type="ECO:0000256" key="9">
    <source>
        <dbReference type="ARBA" id="ARBA00023242"/>
    </source>
</evidence>
<keyword evidence="4 12" id="KW-0808">Transferase</keyword>
<dbReference type="InterPro" id="IPR027417">
    <property type="entry name" value="P-loop_NTPase"/>
</dbReference>
<dbReference type="HAMAP" id="MF_00235">
    <property type="entry name" value="Adenylate_kinase_Adk"/>
    <property type="match status" value="1"/>
</dbReference>
<accession>A0A4Y1R7M2</accession>
<dbReference type="InterPro" id="IPR000850">
    <property type="entry name" value="Adenylat/UMP-CMP_kin"/>
</dbReference>
<evidence type="ECO:0000256" key="1">
    <source>
        <dbReference type="ARBA" id="ARBA00007220"/>
    </source>
</evidence>
<name>A0A4Y1R7M2_PRUDU</name>
<dbReference type="PROSITE" id="PS00113">
    <property type="entry name" value="ADENYLATE_KINASE"/>
    <property type="match status" value="1"/>
</dbReference>
<evidence type="ECO:0000256" key="5">
    <source>
        <dbReference type="ARBA" id="ARBA00022741"/>
    </source>
</evidence>
<sequence>MDLNHTTDLSLSSLNTTPCEWKEPLEQGVNDKLRGASCLHCFSLRYQLASTPFARIRFAPNSNPKVILWTPLNCPWIPASKTSYIKRTATIFPLKTKENFLCFKKFGAFATVLKSLVGLADPCHRFTHRKDPVNLRASIALFCHPPSVIPVSFKLEVKHFMETMAKDGAAQEATVTPNKDVSEDKPKGYTVIYVLGGPGSGKSTQCAKIAPYFGFCHLSVGDLLEAEVETGSKYGKMIEDCKKEGWLVPSDLVVKLLQQAMQRSQNKKFVIDGFPRNEENRAAAESIMKIEPDFVLFLDCSEEEMKRRLLNRNQGRVDDNINTIQKRLKVYFECTLPVINYYSAKGNVRKIDAERSPEEVFEAIKDVFFELKEKHGETRMTP</sequence>
<evidence type="ECO:0000256" key="10">
    <source>
        <dbReference type="ARBA" id="ARBA00031517"/>
    </source>
</evidence>
<keyword evidence="9" id="KW-0539">Nucleus</keyword>
<keyword evidence="13" id="KW-0378">Hydrolase</keyword>
<organism evidence="13">
    <name type="scientific">Prunus dulcis</name>
    <name type="common">Almond</name>
    <name type="synonym">Amygdalus dulcis</name>
    <dbReference type="NCBI Taxonomy" id="3755"/>
    <lineage>
        <taxon>Eukaryota</taxon>
        <taxon>Viridiplantae</taxon>
        <taxon>Streptophyta</taxon>
        <taxon>Embryophyta</taxon>
        <taxon>Tracheophyta</taxon>
        <taxon>Spermatophyta</taxon>
        <taxon>Magnoliopsida</taxon>
        <taxon>eudicotyledons</taxon>
        <taxon>Gunneridae</taxon>
        <taxon>Pentapetalae</taxon>
        <taxon>rosids</taxon>
        <taxon>fabids</taxon>
        <taxon>Rosales</taxon>
        <taxon>Rosaceae</taxon>
        <taxon>Amygdaloideae</taxon>
        <taxon>Amygdaleae</taxon>
        <taxon>Prunus</taxon>
    </lineage>
</organism>
<dbReference type="PRINTS" id="PR00094">
    <property type="entry name" value="ADENYLTKNASE"/>
</dbReference>
<dbReference type="InterPro" id="IPR006266">
    <property type="entry name" value="UMP_CMP_kinase"/>
</dbReference>
<dbReference type="InterPro" id="IPR033690">
    <property type="entry name" value="Adenylat_kinase_CS"/>
</dbReference>
<evidence type="ECO:0000256" key="6">
    <source>
        <dbReference type="ARBA" id="ARBA00022777"/>
    </source>
</evidence>
<gene>
    <name evidence="13" type="ORF">Prudu_010087</name>
</gene>
<dbReference type="GO" id="GO:0004017">
    <property type="term" value="F:AMP kinase activity"/>
    <property type="evidence" value="ECO:0007669"/>
    <property type="project" value="UniProtKB-EC"/>
</dbReference>
<evidence type="ECO:0000256" key="4">
    <source>
        <dbReference type="ARBA" id="ARBA00022679"/>
    </source>
</evidence>
<protein>
    <recommendedName>
        <fullName evidence="2">adenylate kinase</fullName>
        <ecNumber evidence="2">2.7.4.3</ecNumber>
    </recommendedName>
    <alternativeName>
        <fullName evidence="10">ATP:AMP phosphotransferase</fullName>
    </alternativeName>
</protein>
<dbReference type="NCBIfam" id="TIGR01359">
    <property type="entry name" value="UMP_CMP_kin_fam"/>
    <property type="match status" value="1"/>
</dbReference>
<keyword evidence="8" id="KW-0665">Pyrimidine biosynthesis</keyword>
<dbReference type="Gene3D" id="3.40.50.300">
    <property type="entry name" value="P-loop containing nucleotide triphosphate hydrolases"/>
    <property type="match status" value="1"/>
</dbReference>
<dbReference type="PANTHER" id="PTHR23359">
    <property type="entry name" value="NUCLEOTIDE KINASE"/>
    <property type="match status" value="1"/>
</dbReference>
<comment type="catalytic activity">
    <reaction evidence="11">
        <text>UMP + ATP = UDP + ADP</text>
        <dbReference type="Rhea" id="RHEA:24400"/>
        <dbReference type="ChEBI" id="CHEBI:30616"/>
        <dbReference type="ChEBI" id="CHEBI:57865"/>
        <dbReference type="ChEBI" id="CHEBI:58223"/>
        <dbReference type="ChEBI" id="CHEBI:456216"/>
        <dbReference type="EC" id="2.7.4.14"/>
    </reaction>
</comment>
<evidence type="ECO:0000256" key="3">
    <source>
        <dbReference type="ARBA" id="ARBA00022490"/>
    </source>
</evidence>
<dbReference type="EC" id="2.7.4.3" evidence="2"/>
<keyword evidence="3" id="KW-0963">Cytoplasm</keyword>
<comment type="similarity">
    <text evidence="1 12">Belongs to the adenylate kinase family.</text>
</comment>
<evidence type="ECO:0000256" key="8">
    <source>
        <dbReference type="ARBA" id="ARBA00022975"/>
    </source>
</evidence>